<protein>
    <submittedName>
        <fullName evidence="10">YeeE/YedE family protein</fullName>
    </submittedName>
</protein>
<reference evidence="10 11" key="1">
    <citation type="submission" date="2020-05" db="EMBL/GenBank/DDBJ databases">
        <title>Complete closed genome sequence of Defluviicoccus vanus.</title>
        <authorList>
            <person name="Bessarab I."/>
            <person name="Arumugam K."/>
            <person name="Maszenan A.M."/>
            <person name="Seviour R.J."/>
            <person name="Williams R.B."/>
        </authorList>
    </citation>
    <scope>NUCLEOTIDE SEQUENCE [LARGE SCALE GENOMIC DNA]</scope>
    <source>
        <strain evidence="10 11">Ben 114</strain>
    </source>
</reference>
<dbReference type="EMBL" id="CP053923">
    <property type="protein sequence ID" value="QNT70703.1"/>
    <property type="molecule type" value="Genomic_DNA"/>
</dbReference>
<keyword evidence="5 9" id="KW-0812">Transmembrane</keyword>
<dbReference type="PANTHER" id="PTHR30574:SF1">
    <property type="entry name" value="SULPHUR TRANSPORT DOMAIN-CONTAINING PROTEIN"/>
    <property type="match status" value="1"/>
</dbReference>
<evidence type="ECO:0000256" key="1">
    <source>
        <dbReference type="ARBA" id="ARBA00004429"/>
    </source>
</evidence>
<proteinExistence type="inferred from homology"/>
<dbReference type="RefSeq" id="WP_190261176.1">
    <property type="nucleotide sequence ID" value="NZ_CP053923.1"/>
</dbReference>
<keyword evidence="11" id="KW-1185">Reference proteome</keyword>
<dbReference type="PANTHER" id="PTHR30574">
    <property type="entry name" value="INNER MEMBRANE PROTEIN YEDE"/>
    <property type="match status" value="1"/>
</dbReference>
<comment type="subcellular location">
    <subcellularLocation>
        <location evidence="1">Cell inner membrane</location>
        <topology evidence="1">Multi-pass membrane protein</topology>
    </subcellularLocation>
</comment>
<accession>A0A7H1N4R7</accession>
<evidence type="ECO:0000256" key="5">
    <source>
        <dbReference type="ARBA" id="ARBA00022692"/>
    </source>
</evidence>
<dbReference type="Pfam" id="PF04143">
    <property type="entry name" value="Sulf_transp"/>
    <property type="match status" value="1"/>
</dbReference>
<dbReference type="InterPro" id="IPR007272">
    <property type="entry name" value="Sulf_transp_TsuA/YedE"/>
</dbReference>
<keyword evidence="2" id="KW-0813">Transport</keyword>
<evidence type="ECO:0000256" key="2">
    <source>
        <dbReference type="ARBA" id="ARBA00022448"/>
    </source>
</evidence>
<dbReference type="GO" id="GO:0005886">
    <property type="term" value="C:plasma membrane"/>
    <property type="evidence" value="ECO:0007669"/>
    <property type="project" value="UniProtKB-SubCell"/>
</dbReference>
<keyword evidence="7 9" id="KW-0472">Membrane</keyword>
<evidence type="ECO:0000256" key="7">
    <source>
        <dbReference type="ARBA" id="ARBA00023136"/>
    </source>
</evidence>
<keyword evidence="4" id="KW-0997">Cell inner membrane</keyword>
<evidence type="ECO:0000256" key="6">
    <source>
        <dbReference type="ARBA" id="ARBA00022989"/>
    </source>
</evidence>
<evidence type="ECO:0000256" key="9">
    <source>
        <dbReference type="SAM" id="Phobius"/>
    </source>
</evidence>
<evidence type="ECO:0000313" key="10">
    <source>
        <dbReference type="EMBL" id="QNT70703.1"/>
    </source>
</evidence>
<feature type="transmembrane region" description="Helical" evidence="9">
    <location>
        <begin position="53"/>
        <end position="75"/>
    </location>
</feature>
<evidence type="ECO:0000256" key="8">
    <source>
        <dbReference type="ARBA" id="ARBA00035655"/>
    </source>
</evidence>
<name>A0A7H1N4R7_9PROT</name>
<dbReference type="Proteomes" id="UP000516369">
    <property type="component" value="Chromosome"/>
</dbReference>
<comment type="similarity">
    <text evidence="8">Belongs to the TsuA/YedE (TC 9.B.102) family.</text>
</comment>
<feature type="transmembrane region" description="Helical" evidence="9">
    <location>
        <begin position="119"/>
        <end position="140"/>
    </location>
</feature>
<evidence type="ECO:0000313" key="11">
    <source>
        <dbReference type="Proteomes" id="UP000516369"/>
    </source>
</evidence>
<gene>
    <name evidence="10" type="ORF">HQ394_16965</name>
</gene>
<keyword evidence="6 9" id="KW-1133">Transmembrane helix</keyword>
<dbReference type="AlphaFoldDB" id="A0A7H1N4R7"/>
<organism evidence="10 11">
    <name type="scientific">Defluviicoccus vanus</name>
    <dbReference type="NCBI Taxonomy" id="111831"/>
    <lineage>
        <taxon>Bacteria</taxon>
        <taxon>Pseudomonadati</taxon>
        <taxon>Pseudomonadota</taxon>
        <taxon>Alphaproteobacteria</taxon>
        <taxon>Rhodospirillales</taxon>
        <taxon>Rhodospirillaceae</taxon>
        <taxon>Defluviicoccus</taxon>
    </lineage>
</organism>
<keyword evidence="3" id="KW-1003">Cell membrane</keyword>
<evidence type="ECO:0000256" key="3">
    <source>
        <dbReference type="ARBA" id="ARBA00022475"/>
    </source>
</evidence>
<sequence>MTTFSLLAALAGGGLIGLGAVLLLLANGRIAGISGIVGGLAERAPGDLGWRLAFITGLLLGPFAVAAVTGALPAIHVDAPPALVILAGLLVGFGTRLGSGCTSGHGVCGLARLSSPRSLAATLTFMGVAAAVVFIVRHLLRG</sequence>
<dbReference type="KEGG" id="dvn:HQ394_16965"/>
<evidence type="ECO:0000256" key="4">
    <source>
        <dbReference type="ARBA" id="ARBA00022519"/>
    </source>
</evidence>